<evidence type="ECO:0000313" key="2">
    <source>
        <dbReference type="Proteomes" id="UP000286415"/>
    </source>
</evidence>
<organism evidence="1 2">
    <name type="scientific">Clonorchis sinensis</name>
    <name type="common">Chinese liver fluke</name>
    <dbReference type="NCBI Taxonomy" id="79923"/>
    <lineage>
        <taxon>Eukaryota</taxon>
        <taxon>Metazoa</taxon>
        <taxon>Spiralia</taxon>
        <taxon>Lophotrochozoa</taxon>
        <taxon>Platyhelminthes</taxon>
        <taxon>Trematoda</taxon>
        <taxon>Digenea</taxon>
        <taxon>Opisthorchiida</taxon>
        <taxon>Opisthorchiata</taxon>
        <taxon>Opisthorchiidae</taxon>
        <taxon>Clonorchis</taxon>
    </lineage>
</organism>
<proteinExistence type="predicted"/>
<comment type="caution">
    <text evidence="1">The sequence shown here is derived from an EMBL/GenBank/DDBJ whole genome shotgun (WGS) entry which is preliminary data.</text>
</comment>
<protein>
    <submittedName>
        <fullName evidence="1">Uncharacterized protein</fullName>
    </submittedName>
</protein>
<gene>
    <name evidence="1" type="ORF">CSKR_202167</name>
</gene>
<dbReference type="Proteomes" id="UP000286415">
    <property type="component" value="Unassembled WGS sequence"/>
</dbReference>
<name>A0A8T1LX94_CLOSI</name>
<accession>A0A8T1LX94</accession>
<evidence type="ECO:0000313" key="1">
    <source>
        <dbReference type="EMBL" id="KAG5441369.1"/>
    </source>
</evidence>
<keyword evidence="2" id="KW-1185">Reference proteome</keyword>
<dbReference type="AlphaFoldDB" id="A0A8T1LX94"/>
<dbReference type="EMBL" id="NIRI02000077">
    <property type="protein sequence ID" value="KAG5441369.1"/>
    <property type="molecule type" value="Genomic_DNA"/>
</dbReference>
<sequence length="107" mass="11806">MTGKVVSDVTKGIGPCQTIQLVLLAFPLKNTTTILAAKTETGGMTCTPFTKCFRIHPVAFGCFNHQFHALLFIRIEAVHHGIQAQKSVYEDRHEIHVDKVCLITTIG</sequence>
<reference evidence="1 2" key="1">
    <citation type="journal article" date="2018" name="Biotechnol. Adv.">
        <title>Improved genomic resources and new bioinformatic workflow for the carcinogenic parasite Clonorchis sinensis: Biotechnological implications.</title>
        <authorList>
            <person name="Wang D."/>
            <person name="Korhonen P.K."/>
            <person name="Gasser R.B."/>
            <person name="Young N.D."/>
        </authorList>
    </citation>
    <scope>NUCLEOTIDE SEQUENCE [LARGE SCALE GENOMIC DNA]</scope>
    <source>
        <strain evidence="1">Cs-k2</strain>
    </source>
</reference>
<reference evidence="1 2" key="2">
    <citation type="journal article" date="2021" name="Genomics">
        <title>High-quality reference genome for Clonorchis sinensis.</title>
        <authorList>
            <person name="Young N.D."/>
            <person name="Stroehlein A.J."/>
            <person name="Kinkar L."/>
            <person name="Wang T."/>
            <person name="Sohn W.M."/>
            <person name="Chang B.C.H."/>
            <person name="Kaur P."/>
            <person name="Weisz D."/>
            <person name="Dudchenko O."/>
            <person name="Aiden E.L."/>
            <person name="Korhonen P.K."/>
            <person name="Gasser R.B."/>
        </authorList>
    </citation>
    <scope>NUCLEOTIDE SEQUENCE [LARGE SCALE GENOMIC DNA]</scope>
    <source>
        <strain evidence="1">Cs-k2</strain>
    </source>
</reference>